<name>A0A645EYW9_9ZZZZ</name>
<feature type="region of interest" description="Disordered" evidence="1">
    <location>
        <begin position="1"/>
        <end position="34"/>
    </location>
</feature>
<feature type="compositionally biased region" description="Basic and acidic residues" evidence="1">
    <location>
        <begin position="18"/>
        <end position="34"/>
    </location>
</feature>
<accession>A0A645EYW9</accession>
<organism evidence="2">
    <name type="scientific">bioreactor metagenome</name>
    <dbReference type="NCBI Taxonomy" id="1076179"/>
    <lineage>
        <taxon>unclassified sequences</taxon>
        <taxon>metagenomes</taxon>
        <taxon>ecological metagenomes</taxon>
    </lineage>
</organism>
<protein>
    <submittedName>
        <fullName evidence="2">Uncharacterized protein</fullName>
    </submittedName>
</protein>
<dbReference type="EMBL" id="VSSQ01052355">
    <property type="protein sequence ID" value="MPN06452.1"/>
    <property type="molecule type" value="Genomic_DNA"/>
</dbReference>
<feature type="compositionally biased region" description="Basic residues" evidence="1">
    <location>
        <begin position="1"/>
        <end position="17"/>
    </location>
</feature>
<comment type="caution">
    <text evidence="2">The sequence shown here is derived from an EMBL/GenBank/DDBJ whole genome shotgun (WGS) entry which is preliminary data.</text>
</comment>
<dbReference type="AlphaFoldDB" id="A0A645EYW9"/>
<gene>
    <name evidence="2" type="ORF">SDC9_153708</name>
</gene>
<proteinExistence type="predicted"/>
<evidence type="ECO:0000256" key="1">
    <source>
        <dbReference type="SAM" id="MobiDB-lite"/>
    </source>
</evidence>
<reference evidence="2" key="1">
    <citation type="submission" date="2019-08" db="EMBL/GenBank/DDBJ databases">
        <authorList>
            <person name="Kucharzyk K."/>
            <person name="Murdoch R.W."/>
            <person name="Higgins S."/>
            <person name="Loffler F."/>
        </authorList>
    </citation>
    <scope>NUCLEOTIDE SEQUENCE</scope>
</reference>
<sequence length="34" mass="3789">MRRLHGAGGRAARRFVHRARDEGAGQEHPHDRGA</sequence>
<evidence type="ECO:0000313" key="2">
    <source>
        <dbReference type="EMBL" id="MPN06452.1"/>
    </source>
</evidence>